<protein>
    <submittedName>
        <fullName evidence="1">Uncharacterized protein</fullName>
    </submittedName>
</protein>
<dbReference type="AlphaFoldDB" id="A0A6A4GH33"/>
<evidence type="ECO:0000313" key="1">
    <source>
        <dbReference type="EMBL" id="KAE9384831.1"/>
    </source>
</evidence>
<dbReference type="EMBL" id="ML770074">
    <property type="protein sequence ID" value="KAE9384831.1"/>
    <property type="molecule type" value="Genomic_DNA"/>
</dbReference>
<organism evidence="1 2">
    <name type="scientific">Gymnopus androsaceus JB14</name>
    <dbReference type="NCBI Taxonomy" id="1447944"/>
    <lineage>
        <taxon>Eukaryota</taxon>
        <taxon>Fungi</taxon>
        <taxon>Dikarya</taxon>
        <taxon>Basidiomycota</taxon>
        <taxon>Agaricomycotina</taxon>
        <taxon>Agaricomycetes</taxon>
        <taxon>Agaricomycetidae</taxon>
        <taxon>Agaricales</taxon>
        <taxon>Marasmiineae</taxon>
        <taxon>Omphalotaceae</taxon>
        <taxon>Gymnopus</taxon>
    </lineage>
</organism>
<dbReference type="Proteomes" id="UP000799118">
    <property type="component" value="Unassembled WGS sequence"/>
</dbReference>
<sequence>MTEHPSPGNKSERGDSSNYRVSMLENSHNFGIYGGNFIVTNDSSNVTLHLQKIRDWLQAPDCSTNLNTAANKKTAGTGKWIVEHPKYIEWKNNGGLLWIQGKGKLS</sequence>
<gene>
    <name evidence="1" type="ORF">BT96DRAFT_982206</name>
</gene>
<evidence type="ECO:0000313" key="2">
    <source>
        <dbReference type="Proteomes" id="UP000799118"/>
    </source>
</evidence>
<keyword evidence="2" id="KW-1185">Reference proteome</keyword>
<reference evidence="1" key="1">
    <citation type="journal article" date="2019" name="Environ. Microbiol.">
        <title>Fungal ecological strategies reflected in gene transcription - a case study of two litter decomposers.</title>
        <authorList>
            <person name="Barbi F."/>
            <person name="Kohler A."/>
            <person name="Barry K."/>
            <person name="Baskaran P."/>
            <person name="Daum C."/>
            <person name="Fauchery L."/>
            <person name="Ihrmark K."/>
            <person name="Kuo A."/>
            <person name="LaButti K."/>
            <person name="Lipzen A."/>
            <person name="Morin E."/>
            <person name="Grigoriev I.V."/>
            <person name="Henrissat B."/>
            <person name="Lindahl B."/>
            <person name="Martin F."/>
        </authorList>
    </citation>
    <scope>NUCLEOTIDE SEQUENCE</scope>
    <source>
        <strain evidence="1">JB14</strain>
    </source>
</reference>
<proteinExistence type="predicted"/>
<name>A0A6A4GH33_9AGAR</name>
<accession>A0A6A4GH33</accession>
<dbReference type="OrthoDB" id="7464126at2759"/>